<evidence type="ECO:0000313" key="3">
    <source>
        <dbReference type="Proteomes" id="UP000326554"/>
    </source>
</evidence>
<feature type="transmembrane region" description="Helical" evidence="1">
    <location>
        <begin position="15"/>
        <end position="31"/>
    </location>
</feature>
<reference evidence="2 3" key="1">
    <citation type="submission" date="2019-09" db="EMBL/GenBank/DDBJ databases">
        <authorList>
            <person name="Park J.-S."/>
            <person name="Choi H.-J."/>
        </authorList>
    </citation>
    <scope>NUCLEOTIDE SEQUENCE [LARGE SCALE GENOMIC DNA]</scope>
    <source>
        <strain evidence="2 3">176SS1-4</strain>
    </source>
</reference>
<accession>A0A5J5GSW5</accession>
<evidence type="ECO:0000313" key="2">
    <source>
        <dbReference type="EMBL" id="KAA9010733.1"/>
    </source>
</evidence>
<organism evidence="2 3">
    <name type="scientific">Histidinibacterium aquaticum</name>
    <dbReference type="NCBI Taxonomy" id="2613962"/>
    <lineage>
        <taxon>Bacteria</taxon>
        <taxon>Pseudomonadati</taxon>
        <taxon>Pseudomonadota</taxon>
        <taxon>Alphaproteobacteria</taxon>
        <taxon>Rhodobacterales</taxon>
        <taxon>Paracoccaceae</taxon>
        <taxon>Histidinibacterium</taxon>
    </lineage>
</organism>
<keyword evidence="1" id="KW-1133">Transmembrane helix</keyword>
<keyword evidence="3" id="KW-1185">Reference proteome</keyword>
<keyword evidence="1" id="KW-0812">Transmembrane</keyword>
<dbReference type="EMBL" id="VYQE01000001">
    <property type="protein sequence ID" value="KAA9010733.1"/>
    <property type="molecule type" value="Genomic_DNA"/>
</dbReference>
<dbReference type="AlphaFoldDB" id="A0A5J5GSW5"/>
<comment type="caution">
    <text evidence="2">The sequence shown here is derived from an EMBL/GenBank/DDBJ whole genome shotgun (WGS) entry which is preliminary data.</text>
</comment>
<dbReference type="RefSeq" id="WP_150444216.1">
    <property type="nucleotide sequence ID" value="NZ_VYQE01000001.1"/>
</dbReference>
<evidence type="ECO:0000256" key="1">
    <source>
        <dbReference type="SAM" id="Phobius"/>
    </source>
</evidence>
<gene>
    <name evidence="2" type="ORF">F3S47_04020</name>
</gene>
<keyword evidence="1" id="KW-0472">Membrane</keyword>
<protein>
    <recommendedName>
        <fullName evidence="4">DUF3329 domain-containing protein</fullName>
    </recommendedName>
</protein>
<proteinExistence type="predicted"/>
<sequence length="70" mass="7969">MKGLFDLQVPAMRPLWLRVTIVLATLAWTGMEIVNGAWGWAALFGAAGLWCVWQFFVTWDEEKVAAKEDR</sequence>
<feature type="transmembrane region" description="Helical" evidence="1">
    <location>
        <begin position="37"/>
        <end position="57"/>
    </location>
</feature>
<evidence type="ECO:0008006" key="4">
    <source>
        <dbReference type="Google" id="ProtNLM"/>
    </source>
</evidence>
<name>A0A5J5GSW5_9RHOB</name>
<dbReference type="Proteomes" id="UP000326554">
    <property type="component" value="Unassembled WGS sequence"/>
</dbReference>